<keyword evidence="10" id="KW-0539">Nucleus</keyword>
<dbReference type="Gene3D" id="3.30.1370.50">
    <property type="entry name" value="R3H-like domain"/>
    <property type="match status" value="1"/>
</dbReference>
<feature type="compositionally biased region" description="Low complexity" evidence="14">
    <location>
        <begin position="650"/>
        <end position="659"/>
    </location>
</feature>
<keyword evidence="4" id="KW-0597">Phosphoprotein</keyword>
<proteinExistence type="predicted"/>
<feature type="region of interest" description="Disordered" evidence="14">
    <location>
        <begin position="576"/>
        <end position="607"/>
    </location>
</feature>
<dbReference type="Proteomes" id="UP000245771">
    <property type="component" value="Unassembled WGS sequence"/>
</dbReference>
<dbReference type="FunFam" id="3.30.1370.50:FF:000002">
    <property type="entry name" value="Immunoglobulin mu DNA-binding protein 2"/>
    <property type="match status" value="1"/>
</dbReference>
<organism evidence="17 18">
    <name type="scientific">Meira miltonrushii</name>
    <dbReference type="NCBI Taxonomy" id="1280837"/>
    <lineage>
        <taxon>Eukaryota</taxon>
        <taxon>Fungi</taxon>
        <taxon>Dikarya</taxon>
        <taxon>Basidiomycota</taxon>
        <taxon>Ustilaginomycotina</taxon>
        <taxon>Exobasidiomycetes</taxon>
        <taxon>Exobasidiales</taxon>
        <taxon>Brachybasidiaceae</taxon>
        <taxon>Meira</taxon>
    </lineage>
</organism>
<evidence type="ECO:0000256" key="11">
    <source>
        <dbReference type="ARBA" id="ARBA00055199"/>
    </source>
</evidence>
<dbReference type="Pfam" id="PF00076">
    <property type="entry name" value="RRM_1"/>
    <property type="match status" value="1"/>
</dbReference>
<gene>
    <name evidence="17" type="ORF">FA14DRAFT_167290</name>
</gene>
<comment type="subunit">
    <text evidence="12">Interacts with csx1.</text>
</comment>
<evidence type="ECO:0000256" key="3">
    <source>
        <dbReference type="ARBA" id="ARBA00022490"/>
    </source>
</evidence>
<dbReference type="STRING" id="1280837.A0A316VAR5"/>
<dbReference type="CDD" id="cd02639">
    <property type="entry name" value="R3H_RRM"/>
    <property type="match status" value="1"/>
</dbReference>
<dbReference type="GO" id="GO:0005524">
    <property type="term" value="F:ATP binding"/>
    <property type="evidence" value="ECO:0007669"/>
    <property type="project" value="UniProtKB-KW"/>
</dbReference>
<dbReference type="InterPro" id="IPR035979">
    <property type="entry name" value="RBD_domain_sf"/>
</dbReference>
<evidence type="ECO:0000256" key="14">
    <source>
        <dbReference type="SAM" id="MobiDB-lite"/>
    </source>
</evidence>
<comment type="subcellular location">
    <subcellularLocation>
        <location evidence="2">Cytoplasm</location>
    </subcellularLocation>
    <subcellularLocation>
        <location evidence="1">Nucleus</location>
    </subcellularLocation>
</comment>
<feature type="compositionally biased region" description="Polar residues" evidence="14">
    <location>
        <begin position="532"/>
        <end position="553"/>
    </location>
</feature>
<keyword evidence="3" id="KW-0963">Cytoplasm</keyword>
<feature type="region of interest" description="Disordered" evidence="14">
    <location>
        <begin position="81"/>
        <end position="113"/>
    </location>
</feature>
<evidence type="ECO:0000259" key="16">
    <source>
        <dbReference type="PROSITE" id="PS51061"/>
    </source>
</evidence>
<keyword evidence="8" id="KW-0067">ATP-binding</keyword>
<name>A0A316VAR5_9BASI</name>
<dbReference type="InterPro" id="IPR034069">
    <property type="entry name" value="R3H_Cip2"/>
</dbReference>
<keyword evidence="9 13" id="KW-0694">RNA-binding</keyword>
<feature type="domain" description="R3H" evidence="16">
    <location>
        <begin position="381"/>
        <end position="445"/>
    </location>
</feature>
<evidence type="ECO:0000256" key="13">
    <source>
        <dbReference type="PROSITE-ProRule" id="PRU00176"/>
    </source>
</evidence>
<feature type="compositionally biased region" description="Low complexity" evidence="14">
    <location>
        <begin position="585"/>
        <end position="607"/>
    </location>
</feature>
<dbReference type="Gene3D" id="3.30.70.330">
    <property type="match status" value="1"/>
</dbReference>
<dbReference type="RefSeq" id="XP_025354999.1">
    <property type="nucleotide sequence ID" value="XM_025500078.1"/>
</dbReference>
<feature type="region of interest" description="Disordered" evidence="14">
    <location>
        <begin position="1"/>
        <end position="67"/>
    </location>
</feature>
<evidence type="ECO:0000256" key="4">
    <source>
        <dbReference type="ARBA" id="ARBA00022553"/>
    </source>
</evidence>
<dbReference type="GO" id="GO:0003723">
    <property type="term" value="F:RNA binding"/>
    <property type="evidence" value="ECO:0007669"/>
    <property type="project" value="UniProtKB-UniRule"/>
</dbReference>
<dbReference type="InterPro" id="IPR001374">
    <property type="entry name" value="R3H_dom"/>
</dbReference>
<dbReference type="InterPro" id="IPR000504">
    <property type="entry name" value="RRM_dom"/>
</dbReference>
<feature type="domain" description="RRM" evidence="15">
    <location>
        <begin position="190"/>
        <end position="268"/>
    </location>
</feature>
<dbReference type="GO" id="GO:0005737">
    <property type="term" value="C:cytoplasm"/>
    <property type="evidence" value="ECO:0007669"/>
    <property type="project" value="UniProtKB-SubCell"/>
</dbReference>
<evidence type="ECO:0008006" key="19">
    <source>
        <dbReference type="Google" id="ProtNLM"/>
    </source>
</evidence>
<reference evidence="17 18" key="1">
    <citation type="journal article" date="2018" name="Mol. Biol. Evol.">
        <title>Broad Genomic Sampling Reveals a Smut Pathogenic Ancestry of the Fungal Clade Ustilaginomycotina.</title>
        <authorList>
            <person name="Kijpornyongpan T."/>
            <person name="Mondo S.J."/>
            <person name="Barry K."/>
            <person name="Sandor L."/>
            <person name="Lee J."/>
            <person name="Lipzen A."/>
            <person name="Pangilinan J."/>
            <person name="LaButti K."/>
            <person name="Hainaut M."/>
            <person name="Henrissat B."/>
            <person name="Grigoriev I.V."/>
            <person name="Spatafora J.W."/>
            <person name="Aime M.C."/>
        </authorList>
    </citation>
    <scope>NUCLEOTIDE SEQUENCE [LARGE SCALE GENOMIC DNA]</scope>
    <source>
        <strain evidence="17 18">MCA 3882</strain>
    </source>
</reference>
<feature type="compositionally biased region" description="Basic and acidic residues" evidence="14">
    <location>
        <begin position="500"/>
        <end position="513"/>
    </location>
</feature>
<evidence type="ECO:0000256" key="6">
    <source>
        <dbReference type="ARBA" id="ARBA00022801"/>
    </source>
</evidence>
<feature type="compositionally biased region" description="Polar residues" evidence="14">
    <location>
        <begin position="312"/>
        <end position="323"/>
    </location>
</feature>
<dbReference type="SUPFAM" id="SSF82708">
    <property type="entry name" value="R3H domain"/>
    <property type="match status" value="1"/>
</dbReference>
<accession>A0A316VAR5</accession>
<comment type="function">
    <text evidence="11">Regulates global gene expression after oxidative stress. Interacts and stabilizes mRNAs and may regulate their transition between different cytoplasmic components after oxidative stress.</text>
</comment>
<dbReference type="GeneID" id="37021859"/>
<dbReference type="CDD" id="cd12253">
    <property type="entry name" value="RRM_PIN4_like"/>
    <property type="match status" value="1"/>
</dbReference>
<evidence type="ECO:0000313" key="18">
    <source>
        <dbReference type="Proteomes" id="UP000245771"/>
    </source>
</evidence>
<dbReference type="InterPro" id="IPR036867">
    <property type="entry name" value="R3H_dom_sf"/>
</dbReference>
<dbReference type="EMBL" id="KZ819603">
    <property type="protein sequence ID" value="PWN34697.1"/>
    <property type="molecule type" value="Genomic_DNA"/>
</dbReference>
<dbReference type="OrthoDB" id="434258at2759"/>
<dbReference type="GO" id="GO:0004386">
    <property type="term" value="F:helicase activity"/>
    <property type="evidence" value="ECO:0007669"/>
    <property type="project" value="UniProtKB-KW"/>
</dbReference>
<evidence type="ECO:0000256" key="7">
    <source>
        <dbReference type="ARBA" id="ARBA00022806"/>
    </source>
</evidence>
<dbReference type="SMART" id="SM00360">
    <property type="entry name" value="RRM"/>
    <property type="match status" value="1"/>
</dbReference>
<dbReference type="AlphaFoldDB" id="A0A316VAR5"/>
<evidence type="ECO:0000313" key="17">
    <source>
        <dbReference type="EMBL" id="PWN34697.1"/>
    </source>
</evidence>
<dbReference type="SMART" id="SM00393">
    <property type="entry name" value="R3H"/>
    <property type="match status" value="1"/>
</dbReference>
<evidence type="ECO:0000256" key="8">
    <source>
        <dbReference type="ARBA" id="ARBA00022840"/>
    </source>
</evidence>
<sequence length="686" mass="72598">MADSVQRSFEGMSLNRPAQQNQNQSQQHLGLHSPLNGTLSSNASSSLRSPSGTYGNAQLPGQGVNDGQSAAARFERFFNTSGNQSPQALDAPSHSLGGFPPSPHQPASLGPGSAFGSFGHNFNSGVGSAFMGNNSTVPALRSKPSATRQGLPSQWNSLTPDDMGTGSSPPGQFNTGGPALGLGDDDIIPTAIVVKNIPFSVKREQLLQIIEELNIPMPYAFNYHFDQGVFRGLAFANFRSGGEADAVVAALNGFDVSGRKLRVEYKKVLQAGEKERIEKEKAIKRMQSMQMEKERVRRQTVSSATGEEWNPQFGQQSTGTMGRSSMAPGSELETGYSDAYNEAIAPISPDTLRSASDSQGELAAGAASEVAGKKDELDLNDPATLEIYSRVLLFKDDRMRDELSFSKNLTTNERRIVHMVSKKLNLYHYSLGDGDERYVIVTKNEVNQPQRPLRSQASTIGRNHRIGEGGGSGAMTGANGLLAPGSSYSIGRNALRTKKSAPDMKRQRERSDDGSFGVGGSYGFVSGRLSRKSNGNLREGYSSTVGRRSVPSSGTGGAASLQSLFSSQFDIPPVPSLPANIGGEPISYSPSPSPIGTSSTSNNGSFSAATSQNILRQPAGPGAANRNFAQRSRVPIGGLMNGHGAGQEGSGNSISNGSSDLDAQFSSGGPGELREDDVQTHQPLEV</sequence>
<dbReference type="GO" id="GO:0071014">
    <property type="term" value="C:post-mRNA release spliceosomal complex"/>
    <property type="evidence" value="ECO:0007669"/>
    <property type="project" value="UniProtKB-ARBA"/>
</dbReference>
<feature type="region of interest" description="Disordered" evidence="14">
    <location>
        <begin position="635"/>
        <end position="686"/>
    </location>
</feature>
<dbReference type="InterPro" id="IPR012677">
    <property type="entry name" value="Nucleotide-bd_a/b_plait_sf"/>
</dbReference>
<dbReference type="PROSITE" id="PS51061">
    <property type="entry name" value="R3H"/>
    <property type="match status" value="1"/>
</dbReference>
<keyword evidence="6" id="KW-0378">Hydrolase</keyword>
<keyword evidence="5" id="KW-0547">Nucleotide-binding</keyword>
<evidence type="ECO:0000256" key="1">
    <source>
        <dbReference type="ARBA" id="ARBA00004123"/>
    </source>
</evidence>
<evidence type="ECO:0000256" key="9">
    <source>
        <dbReference type="ARBA" id="ARBA00022884"/>
    </source>
</evidence>
<feature type="compositionally biased region" description="Gly residues" evidence="14">
    <location>
        <begin position="639"/>
        <end position="649"/>
    </location>
</feature>
<protein>
    <recommendedName>
        <fullName evidence="19">R3H domain protein</fullName>
    </recommendedName>
</protein>
<feature type="region of interest" description="Disordered" evidence="14">
    <location>
        <begin position="286"/>
        <end position="333"/>
    </location>
</feature>
<feature type="region of interest" description="Disordered" evidence="14">
    <location>
        <begin position="495"/>
        <end position="557"/>
    </location>
</feature>
<evidence type="ECO:0000256" key="10">
    <source>
        <dbReference type="ARBA" id="ARBA00023242"/>
    </source>
</evidence>
<dbReference type="SUPFAM" id="SSF54928">
    <property type="entry name" value="RNA-binding domain, RBD"/>
    <property type="match status" value="1"/>
</dbReference>
<dbReference type="GO" id="GO:0016787">
    <property type="term" value="F:hydrolase activity"/>
    <property type="evidence" value="ECO:0007669"/>
    <property type="project" value="UniProtKB-KW"/>
</dbReference>
<evidence type="ECO:0000259" key="15">
    <source>
        <dbReference type="PROSITE" id="PS50102"/>
    </source>
</evidence>
<dbReference type="FunFam" id="3.30.70.330:FF:000183">
    <property type="entry name" value="R3H domain containing protein"/>
    <property type="match status" value="1"/>
</dbReference>
<feature type="region of interest" description="Disordered" evidence="14">
    <location>
        <begin position="137"/>
        <end position="170"/>
    </location>
</feature>
<feature type="compositionally biased region" description="Polar residues" evidence="14">
    <location>
        <begin position="144"/>
        <end position="170"/>
    </location>
</feature>
<evidence type="ECO:0000256" key="5">
    <source>
        <dbReference type="ARBA" id="ARBA00022741"/>
    </source>
</evidence>
<keyword evidence="18" id="KW-1185">Reference proteome</keyword>
<dbReference type="GO" id="GO:0003677">
    <property type="term" value="F:DNA binding"/>
    <property type="evidence" value="ECO:0007669"/>
    <property type="project" value="UniProtKB-ARBA"/>
</dbReference>
<dbReference type="InParanoid" id="A0A316VAR5"/>
<evidence type="ECO:0000256" key="2">
    <source>
        <dbReference type="ARBA" id="ARBA00004496"/>
    </source>
</evidence>
<keyword evidence="7" id="KW-0347">Helicase</keyword>
<dbReference type="InterPro" id="IPR034186">
    <property type="entry name" value="PIN4-like_RRM"/>
</dbReference>
<feature type="compositionally biased region" description="Low complexity" evidence="14">
    <location>
        <begin position="40"/>
        <end position="51"/>
    </location>
</feature>
<evidence type="ECO:0000256" key="12">
    <source>
        <dbReference type="ARBA" id="ARBA00062407"/>
    </source>
</evidence>
<dbReference type="Pfam" id="PF01424">
    <property type="entry name" value="R3H"/>
    <property type="match status" value="1"/>
</dbReference>
<dbReference type="PROSITE" id="PS50102">
    <property type="entry name" value="RRM"/>
    <property type="match status" value="1"/>
</dbReference>